<evidence type="ECO:0000256" key="17">
    <source>
        <dbReference type="PROSITE-ProRule" id="PRU00169"/>
    </source>
</evidence>
<accession>A0A2V3V2F1</accession>
<dbReference type="PROSITE" id="PS50045">
    <property type="entry name" value="SIGMA54_INTERACT_4"/>
    <property type="match status" value="1"/>
</dbReference>
<comment type="function">
    <text evidence="16">Member of the two-component regulatory system NtrB/NtrC, which controls expression of the nitrogen-regulated (ntr) genes in response to nitrogen limitation. Phosphorylated NtrC binds directly to DNA and stimulates the formation of open promoter-sigma54-RNA polymerase complexes.</text>
</comment>
<dbReference type="InterPro" id="IPR058031">
    <property type="entry name" value="AAA_lid_NorR"/>
</dbReference>
<dbReference type="SUPFAM" id="SSF46689">
    <property type="entry name" value="Homeodomain-like"/>
    <property type="match status" value="1"/>
</dbReference>
<evidence type="ECO:0000256" key="3">
    <source>
        <dbReference type="ARBA" id="ARBA00022490"/>
    </source>
</evidence>
<dbReference type="InterPro" id="IPR009057">
    <property type="entry name" value="Homeodomain-like_sf"/>
</dbReference>
<dbReference type="PANTHER" id="PTHR32071:SF95">
    <property type="entry name" value="DNA-BINDING TRANSCRIPTIONAL REGULATOR NTRC"/>
    <property type="match status" value="1"/>
</dbReference>
<dbReference type="Pfam" id="PF00158">
    <property type="entry name" value="Sigma54_activat"/>
    <property type="match status" value="1"/>
</dbReference>
<gene>
    <name evidence="20" type="ORF">C7451_1068</name>
</gene>
<dbReference type="SMART" id="SM00448">
    <property type="entry name" value="REC"/>
    <property type="match status" value="1"/>
</dbReference>
<evidence type="ECO:0000256" key="6">
    <source>
        <dbReference type="ARBA" id="ARBA00022741"/>
    </source>
</evidence>
<dbReference type="CDD" id="cd00156">
    <property type="entry name" value="REC"/>
    <property type="match status" value="1"/>
</dbReference>
<feature type="domain" description="Sigma-54 factor interaction" evidence="18">
    <location>
        <begin position="162"/>
        <end position="391"/>
    </location>
</feature>
<dbReference type="InterPro" id="IPR002078">
    <property type="entry name" value="Sigma_54_int"/>
</dbReference>
<evidence type="ECO:0000313" key="20">
    <source>
        <dbReference type="EMBL" id="PXW75847.1"/>
    </source>
</evidence>
<dbReference type="GO" id="GO:0043565">
    <property type="term" value="F:sequence-specific DNA binding"/>
    <property type="evidence" value="ECO:0007669"/>
    <property type="project" value="InterPro"/>
</dbReference>
<dbReference type="CDD" id="cd00009">
    <property type="entry name" value="AAA"/>
    <property type="match status" value="1"/>
</dbReference>
<keyword evidence="11" id="KW-0010">Activator</keyword>
<dbReference type="SMART" id="SM00382">
    <property type="entry name" value="AAA"/>
    <property type="match status" value="1"/>
</dbReference>
<evidence type="ECO:0000256" key="11">
    <source>
        <dbReference type="ARBA" id="ARBA00023159"/>
    </source>
</evidence>
<evidence type="ECO:0000256" key="10">
    <source>
        <dbReference type="ARBA" id="ARBA00023125"/>
    </source>
</evidence>
<evidence type="ECO:0000313" key="21">
    <source>
        <dbReference type="Proteomes" id="UP000248014"/>
    </source>
</evidence>
<keyword evidence="6" id="KW-0547">Nucleotide-binding</keyword>
<dbReference type="Gene3D" id="3.40.50.300">
    <property type="entry name" value="P-loop containing nucleotide triphosphate hydrolases"/>
    <property type="match status" value="1"/>
</dbReference>
<dbReference type="AlphaFoldDB" id="A0A2V3V2F1"/>
<dbReference type="Gene3D" id="3.40.50.2300">
    <property type="match status" value="1"/>
</dbReference>
<dbReference type="PROSITE" id="PS00675">
    <property type="entry name" value="SIGMA54_INTERACT_1"/>
    <property type="match status" value="1"/>
</dbReference>
<sequence length="485" mass="52819">MALNIWAMAKERTDADQQIRRVMLIDNEPAQCRLVAALATKAGWRTIFAHDSETAIAMLGTQEGMMLDAIILDQWVPGDEAAELIKELKARRPALPILMLTTSTSPLLAVEAMRAGATDYLIKPIAPDRLIAALNAAARKDDVDELRPLTEKIAAPLDFDEMIGSSPRFRAALAIAAKSARTHSPVLIEGESGTGKEMIARAIHAASPRSKLALRLVTCAGASSGQIESQLFGHERGAFPGAFDRHVGIIQRVEGGTLFIDEVDQLPLESQAKLADAIRSGEVRPLGARHGFRCDVRFICASNAPLKPMVEAGTFREDLYYAIAPVQITIPALRDRTSDIPALVRHFLARIAEQPGLRGLGITDEALSLLSSFDWPGNVRQLQNALFRAAIFCDGDALTTAEFPQLTTMLGEEEPRRTSSPHDGIGITLYAEDGNLRPLEEIEADVIRLAIGHYRGRMTEVARRLGIGRSTLYRKLTELGIDNAA</sequence>
<evidence type="ECO:0000256" key="12">
    <source>
        <dbReference type="ARBA" id="ARBA00023163"/>
    </source>
</evidence>
<dbReference type="SUPFAM" id="SSF52172">
    <property type="entry name" value="CheY-like"/>
    <property type="match status" value="1"/>
</dbReference>
<evidence type="ECO:0000256" key="15">
    <source>
        <dbReference type="ARBA" id="ARBA00031910"/>
    </source>
</evidence>
<dbReference type="InterPro" id="IPR025944">
    <property type="entry name" value="Sigma_54_int_dom_CS"/>
</dbReference>
<organism evidence="20 21">
    <name type="scientific">Blastomonas natatoria</name>
    <dbReference type="NCBI Taxonomy" id="34015"/>
    <lineage>
        <taxon>Bacteria</taxon>
        <taxon>Pseudomonadati</taxon>
        <taxon>Pseudomonadota</taxon>
        <taxon>Alphaproteobacteria</taxon>
        <taxon>Sphingomonadales</taxon>
        <taxon>Sphingomonadaceae</taxon>
        <taxon>Blastomonas</taxon>
    </lineage>
</organism>
<comment type="caution">
    <text evidence="20">The sequence shown here is derived from an EMBL/GenBank/DDBJ whole genome shotgun (WGS) entry which is preliminary data.</text>
</comment>
<evidence type="ECO:0000256" key="16">
    <source>
        <dbReference type="ARBA" id="ARBA00043886"/>
    </source>
</evidence>
<evidence type="ECO:0000259" key="19">
    <source>
        <dbReference type="PROSITE" id="PS50110"/>
    </source>
</evidence>
<dbReference type="GO" id="GO:0006355">
    <property type="term" value="P:regulation of DNA-templated transcription"/>
    <property type="evidence" value="ECO:0007669"/>
    <property type="project" value="InterPro"/>
</dbReference>
<dbReference type="InterPro" id="IPR003593">
    <property type="entry name" value="AAA+_ATPase"/>
</dbReference>
<keyword evidence="12" id="KW-0804">Transcription</keyword>
<dbReference type="PROSITE" id="PS00688">
    <property type="entry name" value="SIGMA54_INTERACT_3"/>
    <property type="match status" value="1"/>
</dbReference>
<reference evidence="20 21" key="1">
    <citation type="submission" date="2018-05" db="EMBL/GenBank/DDBJ databases">
        <title>Genomic Encyclopedia of Type Strains, Phase IV (KMG-IV): sequencing the most valuable type-strain genomes for metagenomic binning, comparative biology and taxonomic classification.</title>
        <authorList>
            <person name="Goeker M."/>
        </authorList>
    </citation>
    <scope>NUCLEOTIDE SEQUENCE [LARGE SCALE GENOMIC DNA]</scope>
    <source>
        <strain evidence="20 21">DSM 3183</strain>
    </source>
</reference>
<feature type="modified residue" description="4-aspartylphosphate" evidence="17">
    <location>
        <position position="73"/>
    </location>
</feature>
<keyword evidence="9" id="KW-0805">Transcription regulation</keyword>
<keyword evidence="10" id="KW-0238">DNA-binding</keyword>
<dbReference type="Pfam" id="PF02954">
    <property type="entry name" value="HTH_8"/>
    <property type="match status" value="1"/>
</dbReference>
<dbReference type="SUPFAM" id="SSF52540">
    <property type="entry name" value="P-loop containing nucleoside triphosphate hydrolases"/>
    <property type="match status" value="1"/>
</dbReference>
<dbReference type="Gene3D" id="1.10.10.60">
    <property type="entry name" value="Homeodomain-like"/>
    <property type="match status" value="1"/>
</dbReference>
<evidence type="ECO:0000256" key="13">
    <source>
        <dbReference type="ARBA" id="ARBA00023231"/>
    </source>
</evidence>
<dbReference type="EMBL" id="QJJM01000006">
    <property type="protein sequence ID" value="PXW75847.1"/>
    <property type="molecule type" value="Genomic_DNA"/>
</dbReference>
<dbReference type="PROSITE" id="PS50110">
    <property type="entry name" value="RESPONSE_REGULATORY"/>
    <property type="match status" value="1"/>
</dbReference>
<keyword evidence="7" id="KW-0067">ATP-binding</keyword>
<evidence type="ECO:0000256" key="9">
    <source>
        <dbReference type="ARBA" id="ARBA00023015"/>
    </source>
</evidence>
<evidence type="ECO:0000256" key="1">
    <source>
        <dbReference type="ARBA" id="ARBA00004496"/>
    </source>
</evidence>
<dbReference type="InterPro" id="IPR002197">
    <property type="entry name" value="HTH_Fis"/>
</dbReference>
<dbReference type="Pfam" id="PF00072">
    <property type="entry name" value="Response_reg"/>
    <property type="match status" value="1"/>
</dbReference>
<keyword evidence="13" id="KW-0535">Nitrogen fixation</keyword>
<evidence type="ECO:0000259" key="18">
    <source>
        <dbReference type="PROSITE" id="PS50045"/>
    </source>
</evidence>
<keyword evidence="21" id="KW-1185">Reference proteome</keyword>
<name>A0A2V3V2F1_9SPHN</name>
<dbReference type="InterPro" id="IPR025662">
    <property type="entry name" value="Sigma_54_int_dom_ATP-bd_1"/>
</dbReference>
<dbReference type="PANTHER" id="PTHR32071">
    <property type="entry name" value="TRANSCRIPTIONAL REGULATORY PROTEIN"/>
    <property type="match status" value="1"/>
</dbReference>
<dbReference type="GO" id="GO:0005524">
    <property type="term" value="F:ATP binding"/>
    <property type="evidence" value="ECO:0007669"/>
    <property type="project" value="UniProtKB-KW"/>
</dbReference>
<comment type="subcellular location">
    <subcellularLocation>
        <location evidence="1">Cytoplasm</location>
    </subcellularLocation>
</comment>
<dbReference type="Pfam" id="PF25601">
    <property type="entry name" value="AAA_lid_14"/>
    <property type="match status" value="1"/>
</dbReference>
<evidence type="ECO:0000256" key="14">
    <source>
        <dbReference type="ARBA" id="ARBA00029881"/>
    </source>
</evidence>
<keyword evidence="3" id="KW-0963">Cytoplasm</keyword>
<dbReference type="GO" id="GO:0000160">
    <property type="term" value="P:phosphorelay signal transduction system"/>
    <property type="evidence" value="ECO:0007669"/>
    <property type="project" value="UniProtKB-KW"/>
</dbReference>
<dbReference type="PRINTS" id="PR01590">
    <property type="entry name" value="HTHFIS"/>
</dbReference>
<feature type="domain" description="Response regulatory" evidence="19">
    <location>
        <begin position="21"/>
        <end position="138"/>
    </location>
</feature>
<dbReference type="InterPro" id="IPR011006">
    <property type="entry name" value="CheY-like_superfamily"/>
</dbReference>
<dbReference type="InterPro" id="IPR027417">
    <property type="entry name" value="P-loop_NTPase"/>
</dbReference>
<dbReference type="FunFam" id="3.40.50.300:FF:000006">
    <property type="entry name" value="DNA-binding transcriptional regulator NtrC"/>
    <property type="match status" value="1"/>
</dbReference>
<evidence type="ECO:0000256" key="2">
    <source>
        <dbReference type="ARBA" id="ARBA00019059"/>
    </source>
</evidence>
<evidence type="ECO:0000256" key="7">
    <source>
        <dbReference type="ARBA" id="ARBA00022840"/>
    </source>
</evidence>
<dbReference type="Proteomes" id="UP000248014">
    <property type="component" value="Unassembled WGS sequence"/>
</dbReference>
<evidence type="ECO:0000256" key="4">
    <source>
        <dbReference type="ARBA" id="ARBA00022491"/>
    </source>
</evidence>
<keyword evidence="4" id="KW-0678">Repressor</keyword>
<proteinExistence type="predicted"/>
<dbReference type="GO" id="GO:0005737">
    <property type="term" value="C:cytoplasm"/>
    <property type="evidence" value="ECO:0007669"/>
    <property type="project" value="UniProtKB-SubCell"/>
</dbReference>
<keyword evidence="8" id="KW-0902">Two-component regulatory system</keyword>
<evidence type="ECO:0000256" key="5">
    <source>
        <dbReference type="ARBA" id="ARBA00022553"/>
    </source>
</evidence>
<dbReference type="InterPro" id="IPR001789">
    <property type="entry name" value="Sig_transdc_resp-reg_receiver"/>
</dbReference>
<protein>
    <recommendedName>
        <fullName evidence="2">DNA-binding transcriptional regulator NtrC</fullName>
    </recommendedName>
    <alternativeName>
        <fullName evidence="14">Nitrogen regulation protein NR(I)</fullName>
    </alternativeName>
    <alternativeName>
        <fullName evidence="15">Nitrogen regulator I</fullName>
    </alternativeName>
</protein>
<dbReference type="RefSeq" id="WP_244181746.1">
    <property type="nucleotide sequence ID" value="NZ_QJJM01000006.1"/>
</dbReference>
<keyword evidence="5 17" id="KW-0597">Phosphoprotein</keyword>
<dbReference type="Gene3D" id="1.10.8.60">
    <property type="match status" value="1"/>
</dbReference>
<evidence type="ECO:0000256" key="8">
    <source>
        <dbReference type="ARBA" id="ARBA00023012"/>
    </source>
</evidence>